<feature type="transmembrane region" description="Helical" evidence="8">
    <location>
        <begin position="41"/>
        <end position="59"/>
    </location>
</feature>
<keyword evidence="3" id="KW-1003">Cell membrane</keyword>
<evidence type="ECO:0000256" key="6">
    <source>
        <dbReference type="ARBA" id="ARBA00023136"/>
    </source>
</evidence>
<dbReference type="AlphaFoldDB" id="A0A9D1MU54"/>
<evidence type="ECO:0000256" key="3">
    <source>
        <dbReference type="ARBA" id="ARBA00022475"/>
    </source>
</evidence>
<keyword evidence="5 8" id="KW-1133">Transmembrane helix</keyword>
<organism evidence="10 11">
    <name type="scientific">Candidatus Scybalenecus merdavium</name>
    <dbReference type="NCBI Taxonomy" id="2840939"/>
    <lineage>
        <taxon>Bacteria</taxon>
        <taxon>Bacillati</taxon>
        <taxon>Bacillota</taxon>
        <taxon>Clostridia</taxon>
        <taxon>Eubacteriales</taxon>
        <taxon>Oscillospiraceae</taxon>
        <taxon>Oscillospiraceae incertae sedis</taxon>
        <taxon>Candidatus Scybalenecus</taxon>
    </lineage>
</organism>
<proteinExistence type="inferred from homology"/>
<evidence type="ECO:0000259" key="9">
    <source>
        <dbReference type="Pfam" id="PF02308"/>
    </source>
</evidence>
<evidence type="ECO:0000313" key="11">
    <source>
        <dbReference type="Proteomes" id="UP000824125"/>
    </source>
</evidence>
<evidence type="ECO:0000256" key="7">
    <source>
        <dbReference type="SAM" id="MobiDB-lite"/>
    </source>
</evidence>
<dbReference type="Pfam" id="PF02308">
    <property type="entry name" value="MgtC"/>
    <property type="match status" value="1"/>
</dbReference>
<dbReference type="EMBL" id="DVNM01000020">
    <property type="protein sequence ID" value="HIU69052.1"/>
    <property type="molecule type" value="Genomic_DNA"/>
</dbReference>
<accession>A0A9D1MU54</accession>
<dbReference type="GO" id="GO:0005886">
    <property type="term" value="C:plasma membrane"/>
    <property type="evidence" value="ECO:0007669"/>
    <property type="project" value="UniProtKB-SubCell"/>
</dbReference>
<comment type="caution">
    <text evidence="10">The sequence shown here is derived from an EMBL/GenBank/DDBJ whole genome shotgun (WGS) entry which is preliminary data.</text>
</comment>
<evidence type="ECO:0000256" key="5">
    <source>
        <dbReference type="ARBA" id="ARBA00022989"/>
    </source>
</evidence>
<evidence type="ECO:0000256" key="4">
    <source>
        <dbReference type="ARBA" id="ARBA00022692"/>
    </source>
</evidence>
<evidence type="ECO:0000256" key="1">
    <source>
        <dbReference type="ARBA" id="ARBA00004651"/>
    </source>
</evidence>
<gene>
    <name evidence="10" type="ORF">IAD23_03765</name>
</gene>
<evidence type="ECO:0000256" key="2">
    <source>
        <dbReference type="ARBA" id="ARBA00009298"/>
    </source>
</evidence>
<dbReference type="PANTHER" id="PTHR33778:SF1">
    <property type="entry name" value="MAGNESIUM TRANSPORTER YHID-RELATED"/>
    <property type="match status" value="1"/>
</dbReference>
<evidence type="ECO:0000256" key="8">
    <source>
        <dbReference type="SAM" id="Phobius"/>
    </source>
</evidence>
<feature type="region of interest" description="Disordered" evidence="7">
    <location>
        <begin position="147"/>
        <end position="194"/>
    </location>
</feature>
<keyword evidence="4 8" id="KW-0812">Transmembrane</keyword>
<feature type="transmembrane region" description="Helical" evidence="8">
    <location>
        <begin position="118"/>
        <end position="142"/>
    </location>
</feature>
<name>A0A9D1MU54_9FIRM</name>
<protein>
    <submittedName>
        <fullName evidence="10">MgtC/SapB family protein</fullName>
    </submittedName>
</protein>
<feature type="compositionally biased region" description="Acidic residues" evidence="7">
    <location>
        <begin position="178"/>
        <end position="194"/>
    </location>
</feature>
<reference evidence="10" key="1">
    <citation type="submission" date="2020-10" db="EMBL/GenBank/DDBJ databases">
        <authorList>
            <person name="Gilroy R."/>
        </authorList>
    </citation>
    <scope>NUCLEOTIDE SEQUENCE</scope>
    <source>
        <strain evidence="10">CHK176-6737</strain>
    </source>
</reference>
<evidence type="ECO:0000313" key="10">
    <source>
        <dbReference type="EMBL" id="HIU69052.1"/>
    </source>
</evidence>
<dbReference type="PRINTS" id="PR01837">
    <property type="entry name" value="MGTCSAPBPROT"/>
</dbReference>
<dbReference type="Proteomes" id="UP000824125">
    <property type="component" value="Unassembled WGS sequence"/>
</dbReference>
<comment type="similarity">
    <text evidence="2">Belongs to the MgtC/SapB family.</text>
</comment>
<comment type="subcellular location">
    <subcellularLocation>
        <location evidence="1">Cell membrane</location>
        <topology evidence="1">Multi-pass membrane protein</topology>
    </subcellularLocation>
</comment>
<reference evidence="10" key="2">
    <citation type="journal article" date="2021" name="PeerJ">
        <title>Extensive microbial diversity within the chicken gut microbiome revealed by metagenomics and culture.</title>
        <authorList>
            <person name="Gilroy R."/>
            <person name="Ravi A."/>
            <person name="Getino M."/>
            <person name="Pursley I."/>
            <person name="Horton D.L."/>
            <person name="Alikhan N.F."/>
            <person name="Baker D."/>
            <person name="Gharbi K."/>
            <person name="Hall N."/>
            <person name="Watson M."/>
            <person name="Adriaenssens E.M."/>
            <person name="Foster-Nyarko E."/>
            <person name="Jarju S."/>
            <person name="Secka A."/>
            <person name="Antonio M."/>
            <person name="Oren A."/>
            <person name="Chaudhuri R.R."/>
            <person name="La Ragione R."/>
            <person name="Hildebrand F."/>
            <person name="Pallen M.J."/>
        </authorList>
    </citation>
    <scope>NUCLEOTIDE SEQUENCE</scope>
    <source>
        <strain evidence="10">CHK176-6737</strain>
    </source>
</reference>
<keyword evidence="6 8" id="KW-0472">Membrane</keyword>
<sequence>MDFEILDILTPLGFTLRVLLAIALGFIIGLERQWTRHEAGIVTNVIVCVASFGYTAFSYLVDPDANDLTRIAANVVTGIGFLGTGVILRDGANIRGLTTAATVWASGAVGLLCCVDDISFAIILAAFVVIAHLLLHPLSVYIRKKRKHSRSQHRSHETVLQKTRSKLRLNGPEKREYDEDDDDEDEEEHDTAPV</sequence>
<feature type="transmembrane region" description="Helical" evidence="8">
    <location>
        <begin position="12"/>
        <end position="29"/>
    </location>
</feature>
<dbReference type="InterPro" id="IPR049177">
    <property type="entry name" value="MgtC_SapB_SrpB_YhiD_N"/>
</dbReference>
<dbReference type="InterPro" id="IPR003416">
    <property type="entry name" value="MgtC/SapB/SrpB/YhiD_fam"/>
</dbReference>
<dbReference type="PANTHER" id="PTHR33778">
    <property type="entry name" value="PROTEIN MGTC"/>
    <property type="match status" value="1"/>
</dbReference>
<feature type="transmembrane region" description="Helical" evidence="8">
    <location>
        <begin position="95"/>
        <end position="112"/>
    </location>
</feature>
<feature type="domain" description="MgtC/SapB/SrpB/YhiD N-terminal" evidence="9">
    <location>
        <begin position="19"/>
        <end position="139"/>
    </location>
</feature>
<feature type="transmembrane region" description="Helical" evidence="8">
    <location>
        <begin position="71"/>
        <end position="88"/>
    </location>
</feature>